<feature type="domain" description="MrpA C-terminal/MbhD" evidence="7">
    <location>
        <begin position="11"/>
        <end position="74"/>
    </location>
</feature>
<dbReference type="EMBL" id="CP060490">
    <property type="protein sequence ID" value="QNL43732.1"/>
    <property type="molecule type" value="Genomic_DNA"/>
</dbReference>
<dbReference type="KEGG" id="ohi:H8790_09665"/>
<evidence type="ECO:0000256" key="6">
    <source>
        <dbReference type="SAM" id="Phobius"/>
    </source>
</evidence>
<dbReference type="Pfam" id="PF13244">
    <property type="entry name" value="MbhD"/>
    <property type="match status" value="1"/>
</dbReference>
<evidence type="ECO:0000256" key="4">
    <source>
        <dbReference type="ARBA" id="ARBA00022989"/>
    </source>
</evidence>
<name>A0A7G9B2F1_9FIRM</name>
<gene>
    <name evidence="8" type="ORF">H8790_09665</name>
</gene>
<feature type="transmembrane region" description="Helical" evidence="6">
    <location>
        <begin position="52"/>
        <end position="71"/>
    </location>
</feature>
<dbReference type="InterPro" id="IPR025383">
    <property type="entry name" value="MrpA_C/MbhD"/>
</dbReference>
<evidence type="ECO:0000256" key="5">
    <source>
        <dbReference type="ARBA" id="ARBA00023136"/>
    </source>
</evidence>
<comment type="subcellular location">
    <subcellularLocation>
        <location evidence="1">Cell membrane</location>
        <topology evidence="1">Multi-pass membrane protein</topology>
    </subcellularLocation>
</comment>
<evidence type="ECO:0000256" key="3">
    <source>
        <dbReference type="ARBA" id="ARBA00022692"/>
    </source>
</evidence>
<keyword evidence="4 6" id="KW-1133">Transmembrane helix</keyword>
<evidence type="ECO:0000313" key="8">
    <source>
        <dbReference type="EMBL" id="QNL43732.1"/>
    </source>
</evidence>
<protein>
    <submittedName>
        <fullName evidence="8">DUF4040 domain-containing protein</fullName>
    </submittedName>
</protein>
<keyword evidence="9" id="KW-1185">Reference proteome</keyword>
<evidence type="ECO:0000259" key="7">
    <source>
        <dbReference type="Pfam" id="PF13244"/>
    </source>
</evidence>
<evidence type="ECO:0000313" key="9">
    <source>
        <dbReference type="Proteomes" id="UP000515960"/>
    </source>
</evidence>
<dbReference type="Proteomes" id="UP000515960">
    <property type="component" value="Chromosome"/>
</dbReference>
<keyword evidence="5 6" id="KW-0472">Membrane</keyword>
<keyword evidence="3 6" id="KW-0812">Transmembrane</keyword>
<keyword evidence="2" id="KW-1003">Cell membrane</keyword>
<evidence type="ECO:0000256" key="2">
    <source>
        <dbReference type="ARBA" id="ARBA00022475"/>
    </source>
</evidence>
<evidence type="ECO:0000256" key="1">
    <source>
        <dbReference type="ARBA" id="ARBA00004651"/>
    </source>
</evidence>
<dbReference type="RefSeq" id="WP_187332323.1">
    <property type="nucleotide sequence ID" value="NZ_CP060490.1"/>
</dbReference>
<dbReference type="GO" id="GO:0005886">
    <property type="term" value="C:plasma membrane"/>
    <property type="evidence" value="ECO:0007669"/>
    <property type="project" value="UniProtKB-SubCell"/>
</dbReference>
<feature type="transmembrane region" description="Helical" evidence="6">
    <location>
        <begin position="29"/>
        <end position="46"/>
    </location>
</feature>
<sequence length="83" mass="9000">MTGLENILLLGLILTAAAAPLCRRLLVMVIVYMSFSLLMAILWSLLQSPDLAITEAAVGAGITSILFFLTLRRIHALKGTEDE</sequence>
<accession>A0A7G9B2F1</accession>
<organism evidence="8 9">
    <name type="scientific">Oscillibacter hominis</name>
    <dbReference type="NCBI Taxonomy" id="2763056"/>
    <lineage>
        <taxon>Bacteria</taxon>
        <taxon>Bacillati</taxon>
        <taxon>Bacillota</taxon>
        <taxon>Clostridia</taxon>
        <taxon>Eubacteriales</taxon>
        <taxon>Oscillospiraceae</taxon>
        <taxon>Oscillibacter</taxon>
    </lineage>
</organism>
<dbReference type="AlphaFoldDB" id="A0A7G9B2F1"/>
<proteinExistence type="predicted"/>
<reference evidence="8 9" key="1">
    <citation type="submission" date="2020-08" db="EMBL/GenBank/DDBJ databases">
        <authorList>
            <person name="Liu C."/>
            <person name="Sun Q."/>
        </authorList>
    </citation>
    <scope>NUCLEOTIDE SEQUENCE [LARGE SCALE GENOMIC DNA]</scope>
    <source>
        <strain evidence="8 9">NSJ-62</strain>
    </source>
</reference>